<evidence type="ECO:0000256" key="4">
    <source>
        <dbReference type="ARBA" id="ARBA00022832"/>
    </source>
</evidence>
<comment type="similarity">
    <text evidence="8">Belongs to the P-Pant transferase superfamily. AcpS family.</text>
</comment>
<keyword evidence="4 8" id="KW-0276">Fatty acid metabolism</keyword>
<comment type="subcellular location">
    <subcellularLocation>
        <location evidence="8">Cytoplasm</location>
    </subcellularLocation>
</comment>
<keyword evidence="8" id="KW-0963">Cytoplasm</keyword>
<dbReference type="HAMAP" id="MF_00101">
    <property type="entry name" value="AcpS"/>
    <property type="match status" value="1"/>
</dbReference>
<reference evidence="10 11" key="1">
    <citation type="journal article" date="2019" name="Int. J. Syst. Evol. Microbiol.">
        <title>The Global Catalogue of Microorganisms (GCM) 10K type strain sequencing project: providing services to taxonomists for standard genome sequencing and annotation.</title>
        <authorList>
            <consortium name="The Broad Institute Genomics Platform"/>
            <consortium name="The Broad Institute Genome Sequencing Center for Infectious Disease"/>
            <person name="Wu L."/>
            <person name="Ma J."/>
        </authorList>
    </citation>
    <scope>NUCLEOTIDE SEQUENCE [LARGE SCALE GENOMIC DNA]</scope>
    <source>
        <strain evidence="10 11">JCM 15672</strain>
    </source>
</reference>
<evidence type="ECO:0000256" key="2">
    <source>
        <dbReference type="ARBA" id="ARBA00022679"/>
    </source>
</evidence>
<comment type="cofactor">
    <cofactor evidence="8">
        <name>Mg(2+)</name>
        <dbReference type="ChEBI" id="CHEBI:18420"/>
    </cofactor>
</comment>
<evidence type="ECO:0000256" key="5">
    <source>
        <dbReference type="ARBA" id="ARBA00022842"/>
    </source>
</evidence>
<sequence>MPAGPAPARASGAADSNRGHGRERVIAGIGIDVVDIARFGRSLERTPGLTERLFAESERERPVRSLAARFAAKEALIKALGGHAVIRWHDMRIVQDADGNPDFALSGALSAHVESLGIDRVHLSMSHDAGIASAFVVLERGVGRAASSREALAAPTEETP</sequence>
<dbReference type="NCBIfam" id="TIGR00516">
    <property type="entry name" value="acpS"/>
    <property type="match status" value="1"/>
</dbReference>
<gene>
    <name evidence="8" type="primary">acpS</name>
    <name evidence="10" type="ORF">GCM10009819_35690</name>
</gene>
<dbReference type="Pfam" id="PF01648">
    <property type="entry name" value="ACPS"/>
    <property type="match status" value="1"/>
</dbReference>
<comment type="caution">
    <text evidence="10">The sequence shown here is derived from an EMBL/GenBank/DDBJ whole genome shotgun (WGS) entry which is preliminary data.</text>
</comment>
<protein>
    <recommendedName>
        <fullName evidence="8">Holo-[acyl-carrier-protein] synthase</fullName>
        <shortName evidence="8">Holo-ACP synthase</shortName>
        <ecNumber evidence="8">2.7.8.7</ecNumber>
    </recommendedName>
    <alternativeName>
        <fullName evidence="8">4'-phosphopantetheinyl transferase AcpS</fullName>
    </alternativeName>
</protein>
<dbReference type="EC" id="2.7.8.7" evidence="8"/>
<dbReference type="InterPro" id="IPR037143">
    <property type="entry name" value="4-PPantetheinyl_Trfase_dom_sf"/>
</dbReference>
<keyword evidence="5 8" id="KW-0460">Magnesium</keyword>
<evidence type="ECO:0000259" key="9">
    <source>
        <dbReference type="Pfam" id="PF01648"/>
    </source>
</evidence>
<dbReference type="EMBL" id="BAAAPW010000007">
    <property type="protein sequence ID" value="GAA2045229.1"/>
    <property type="molecule type" value="Genomic_DNA"/>
</dbReference>
<name>A0ABN2UX11_9MICO</name>
<feature type="domain" description="4'-phosphopantetheinyl transferase" evidence="9">
    <location>
        <begin position="28"/>
        <end position="114"/>
    </location>
</feature>
<keyword evidence="7 8" id="KW-0275">Fatty acid biosynthesis</keyword>
<proteinExistence type="inferred from homology"/>
<dbReference type="InterPro" id="IPR002582">
    <property type="entry name" value="ACPS"/>
</dbReference>
<keyword evidence="1 8" id="KW-0444">Lipid biosynthesis</keyword>
<feature type="binding site" evidence="8">
    <location>
        <position position="74"/>
    </location>
    <ligand>
        <name>Mg(2+)</name>
        <dbReference type="ChEBI" id="CHEBI:18420"/>
    </ligand>
</feature>
<dbReference type="NCBIfam" id="NF000832">
    <property type="entry name" value="PRK00070.3-2"/>
    <property type="match status" value="1"/>
</dbReference>
<dbReference type="SUPFAM" id="SSF56214">
    <property type="entry name" value="4'-phosphopantetheinyl transferase"/>
    <property type="match status" value="1"/>
</dbReference>
<dbReference type="Proteomes" id="UP001501196">
    <property type="component" value="Unassembled WGS sequence"/>
</dbReference>
<evidence type="ECO:0000313" key="11">
    <source>
        <dbReference type="Proteomes" id="UP001501196"/>
    </source>
</evidence>
<evidence type="ECO:0000256" key="7">
    <source>
        <dbReference type="ARBA" id="ARBA00023160"/>
    </source>
</evidence>
<keyword evidence="6 8" id="KW-0443">Lipid metabolism</keyword>
<evidence type="ECO:0000256" key="8">
    <source>
        <dbReference type="HAMAP-Rule" id="MF_00101"/>
    </source>
</evidence>
<organism evidence="10 11">
    <name type="scientific">Agromyces tropicus</name>
    <dbReference type="NCBI Taxonomy" id="555371"/>
    <lineage>
        <taxon>Bacteria</taxon>
        <taxon>Bacillati</taxon>
        <taxon>Actinomycetota</taxon>
        <taxon>Actinomycetes</taxon>
        <taxon>Micrococcales</taxon>
        <taxon>Microbacteriaceae</taxon>
        <taxon>Agromyces</taxon>
    </lineage>
</organism>
<comment type="function">
    <text evidence="8">Transfers the 4'-phosphopantetheine moiety from coenzyme A to a Ser of acyl-carrier-protein.</text>
</comment>
<keyword evidence="11" id="KW-1185">Reference proteome</keyword>
<keyword evidence="3 8" id="KW-0479">Metal-binding</keyword>
<comment type="catalytic activity">
    <reaction evidence="8">
        <text>apo-[ACP] + CoA = holo-[ACP] + adenosine 3',5'-bisphosphate + H(+)</text>
        <dbReference type="Rhea" id="RHEA:12068"/>
        <dbReference type="Rhea" id="RHEA-COMP:9685"/>
        <dbReference type="Rhea" id="RHEA-COMP:9690"/>
        <dbReference type="ChEBI" id="CHEBI:15378"/>
        <dbReference type="ChEBI" id="CHEBI:29999"/>
        <dbReference type="ChEBI" id="CHEBI:57287"/>
        <dbReference type="ChEBI" id="CHEBI:58343"/>
        <dbReference type="ChEBI" id="CHEBI:64479"/>
        <dbReference type="EC" id="2.7.8.7"/>
    </reaction>
</comment>
<dbReference type="InterPro" id="IPR008278">
    <property type="entry name" value="4-PPantetheinyl_Trfase_dom"/>
</dbReference>
<dbReference type="InterPro" id="IPR004568">
    <property type="entry name" value="Ppantetheine-prot_Trfase_dom"/>
</dbReference>
<evidence type="ECO:0000256" key="6">
    <source>
        <dbReference type="ARBA" id="ARBA00023098"/>
    </source>
</evidence>
<keyword evidence="2 8" id="KW-0808">Transferase</keyword>
<dbReference type="Gene3D" id="3.90.470.20">
    <property type="entry name" value="4'-phosphopantetheinyl transferase domain"/>
    <property type="match status" value="1"/>
</dbReference>
<feature type="binding site" evidence="8">
    <location>
        <position position="32"/>
    </location>
    <ligand>
        <name>Mg(2+)</name>
        <dbReference type="ChEBI" id="CHEBI:18420"/>
    </ligand>
</feature>
<evidence type="ECO:0000256" key="1">
    <source>
        <dbReference type="ARBA" id="ARBA00022516"/>
    </source>
</evidence>
<evidence type="ECO:0000313" key="10">
    <source>
        <dbReference type="EMBL" id="GAA2045229.1"/>
    </source>
</evidence>
<accession>A0ABN2UX11</accession>
<evidence type="ECO:0000256" key="3">
    <source>
        <dbReference type="ARBA" id="ARBA00022723"/>
    </source>
</evidence>
<dbReference type="NCBIfam" id="TIGR00556">
    <property type="entry name" value="pantethn_trn"/>
    <property type="match status" value="1"/>
</dbReference>